<dbReference type="UniPathway" id="UPA00109">
    <property type="reaction ID" value="UER00188"/>
</dbReference>
<organism evidence="13">
    <name type="scientific">Salmonella enterica subsp. enterica serovar Panama</name>
    <dbReference type="NCBI Taxonomy" id="29472"/>
    <lineage>
        <taxon>Bacteria</taxon>
        <taxon>Pseudomonadati</taxon>
        <taxon>Pseudomonadota</taxon>
        <taxon>Gammaproteobacteria</taxon>
        <taxon>Enterobacterales</taxon>
        <taxon>Enterobacteriaceae</taxon>
        <taxon>Salmonella</taxon>
    </lineage>
</organism>
<name>A0A5U8JJQ9_SALET</name>
<dbReference type="GO" id="GO:0005524">
    <property type="term" value="F:ATP binding"/>
    <property type="evidence" value="ECO:0007669"/>
    <property type="project" value="UniProtKB-KW"/>
</dbReference>
<keyword evidence="9" id="KW-0460">Magnesium</keyword>
<dbReference type="Proteomes" id="UP000839597">
    <property type="component" value="Unassembled WGS sequence"/>
</dbReference>
<dbReference type="PANTHER" id="PTHR11817">
    <property type="entry name" value="PYRUVATE KINASE"/>
    <property type="match status" value="1"/>
</dbReference>
<gene>
    <name evidence="13" type="ORF">DOI44_28425</name>
</gene>
<comment type="caution">
    <text evidence="13">The sequence shown here is derived from an EMBL/GenBank/DDBJ whole genome shotgun (WGS) entry which is preliminary data.</text>
</comment>
<dbReference type="InterPro" id="IPR001697">
    <property type="entry name" value="Pyr_Knase"/>
</dbReference>
<proteinExistence type="inferred from homology"/>
<dbReference type="InterPro" id="IPR015806">
    <property type="entry name" value="Pyrv_Knase_insert_dom_sf"/>
</dbReference>
<keyword evidence="5" id="KW-0479">Metal-binding</keyword>
<dbReference type="EMBL" id="AAGTPA010000122">
    <property type="protein sequence ID" value="EBR8436791.1"/>
    <property type="molecule type" value="Genomic_DNA"/>
</dbReference>
<protein>
    <recommendedName>
        <fullName evidence="3">pyruvate kinase</fullName>
        <ecNumber evidence="3">2.7.1.40</ecNumber>
    </recommendedName>
</protein>
<evidence type="ECO:0000259" key="12">
    <source>
        <dbReference type="Pfam" id="PF00224"/>
    </source>
</evidence>
<reference evidence="13" key="1">
    <citation type="submission" date="2018-06" db="EMBL/GenBank/DDBJ databases">
        <authorList>
            <person name="Ashton P.M."/>
            <person name="Dallman T."/>
            <person name="Nair S."/>
            <person name="De Pinna E."/>
            <person name="Peters T."/>
            <person name="Grant K."/>
        </authorList>
    </citation>
    <scope>NUCLEOTIDE SEQUENCE [LARGE SCALE GENOMIC DNA]</scope>
    <source>
        <strain evidence="13">449454</strain>
    </source>
</reference>
<dbReference type="EC" id="2.7.1.40" evidence="3"/>
<evidence type="ECO:0000256" key="10">
    <source>
        <dbReference type="ARBA" id="ARBA00023152"/>
    </source>
</evidence>
<dbReference type="InterPro" id="IPR011037">
    <property type="entry name" value="Pyrv_Knase-like_insert_dom_sf"/>
</dbReference>
<accession>A0A5U8JJQ9</accession>
<dbReference type="Gene3D" id="3.20.20.60">
    <property type="entry name" value="Phosphoenolpyruvate-binding domains"/>
    <property type="match status" value="1"/>
</dbReference>
<keyword evidence="6" id="KW-0547">Nucleotide-binding</keyword>
<dbReference type="Gene3D" id="2.40.33.10">
    <property type="entry name" value="PK beta-barrel domain-like"/>
    <property type="match status" value="1"/>
</dbReference>
<evidence type="ECO:0000256" key="2">
    <source>
        <dbReference type="ARBA" id="ARBA00008663"/>
    </source>
</evidence>
<dbReference type="InterPro" id="IPR015813">
    <property type="entry name" value="Pyrv/PenolPyrv_kinase-like_dom"/>
</dbReference>
<evidence type="ECO:0000256" key="7">
    <source>
        <dbReference type="ARBA" id="ARBA00022777"/>
    </source>
</evidence>
<comment type="pathway">
    <text evidence="1">Carbohydrate degradation; glycolysis; pyruvate from D-glyceraldehyde 3-phosphate: step 5/5.</text>
</comment>
<dbReference type="InterPro" id="IPR015793">
    <property type="entry name" value="Pyrv_Knase_brl"/>
</dbReference>
<keyword evidence="10" id="KW-0324">Glycolysis</keyword>
<evidence type="ECO:0000256" key="6">
    <source>
        <dbReference type="ARBA" id="ARBA00022741"/>
    </source>
</evidence>
<keyword evidence="7 13" id="KW-0418">Kinase</keyword>
<evidence type="ECO:0000256" key="8">
    <source>
        <dbReference type="ARBA" id="ARBA00022840"/>
    </source>
</evidence>
<feature type="domain" description="Pyruvate kinase barrel" evidence="12">
    <location>
        <begin position="8"/>
        <end position="124"/>
    </location>
</feature>
<keyword evidence="4 13" id="KW-0808">Transferase</keyword>
<dbReference type="Pfam" id="PF00224">
    <property type="entry name" value="PK"/>
    <property type="match status" value="1"/>
</dbReference>
<dbReference type="InterPro" id="IPR040442">
    <property type="entry name" value="Pyrv_kinase-like_dom_sf"/>
</dbReference>
<keyword evidence="8" id="KW-0067">ATP-binding</keyword>
<feature type="non-terminal residue" evidence="13">
    <location>
        <position position="128"/>
    </location>
</feature>
<dbReference type="GO" id="GO:0000287">
    <property type="term" value="F:magnesium ion binding"/>
    <property type="evidence" value="ECO:0007669"/>
    <property type="project" value="InterPro"/>
</dbReference>
<sequence>MTNQHNYRRTKIVATLGPATDNDSKLEELLASGVNVVRLNFSHGSAQDHIQRAQKVRLIAEKLQRYISIMADLQGPKIRISSFAEGKVTLTQGQTFTLDVELAPGEGNSNTVGCDYSALPGEVSKDDL</sequence>
<dbReference type="GO" id="GO:0004743">
    <property type="term" value="F:pyruvate kinase activity"/>
    <property type="evidence" value="ECO:0007669"/>
    <property type="project" value="UniProtKB-EC"/>
</dbReference>
<evidence type="ECO:0000313" key="13">
    <source>
        <dbReference type="EMBL" id="EBR8436791.1"/>
    </source>
</evidence>
<evidence type="ECO:0000256" key="4">
    <source>
        <dbReference type="ARBA" id="ARBA00022679"/>
    </source>
</evidence>
<comment type="similarity">
    <text evidence="2">Belongs to the pyruvate kinase family.</text>
</comment>
<evidence type="ECO:0000256" key="11">
    <source>
        <dbReference type="ARBA" id="ARBA00023317"/>
    </source>
</evidence>
<dbReference type="SUPFAM" id="SSF50800">
    <property type="entry name" value="PK beta-barrel domain-like"/>
    <property type="match status" value="1"/>
</dbReference>
<dbReference type="GO" id="GO:0016301">
    <property type="term" value="F:kinase activity"/>
    <property type="evidence" value="ECO:0007669"/>
    <property type="project" value="UniProtKB-KW"/>
</dbReference>
<evidence type="ECO:0000256" key="9">
    <source>
        <dbReference type="ARBA" id="ARBA00022842"/>
    </source>
</evidence>
<dbReference type="AlphaFoldDB" id="A0A5U8JJQ9"/>
<evidence type="ECO:0000256" key="1">
    <source>
        <dbReference type="ARBA" id="ARBA00004997"/>
    </source>
</evidence>
<dbReference type="GO" id="GO:0030955">
    <property type="term" value="F:potassium ion binding"/>
    <property type="evidence" value="ECO:0007669"/>
    <property type="project" value="InterPro"/>
</dbReference>
<dbReference type="SUPFAM" id="SSF51621">
    <property type="entry name" value="Phosphoenolpyruvate/pyruvate domain"/>
    <property type="match status" value="1"/>
</dbReference>
<evidence type="ECO:0000256" key="3">
    <source>
        <dbReference type="ARBA" id="ARBA00012142"/>
    </source>
</evidence>
<evidence type="ECO:0000256" key="5">
    <source>
        <dbReference type="ARBA" id="ARBA00022723"/>
    </source>
</evidence>
<keyword evidence="11 13" id="KW-0670">Pyruvate</keyword>